<keyword evidence="2" id="KW-1185">Reference proteome</keyword>
<reference evidence="1 2" key="1">
    <citation type="submission" date="2019-02" db="EMBL/GenBank/DDBJ databases">
        <title>Genome sequencing of the rare red list fungi Hericium alpestre (H. flagellum).</title>
        <authorList>
            <person name="Buettner E."/>
            <person name="Kellner H."/>
        </authorList>
    </citation>
    <scope>NUCLEOTIDE SEQUENCE [LARGE SCALE GENOMIC DNA]</scope>
    <source>
        <strain evidence="1 2">DSM 108284</strain>
    </source>
</reference>
<comment type="caution">
    <text evidence="1">The sequence shown here is derived from an EMBL/GenBank/DDBJ whole genome shotgun (WGS) entry which is preliminary data.</text>
</comment>
<evidence type="ECO:0000313" key="1">
    <source>
        <dbReference type="EMBL" id="TFY73079.1"/>
    </source>
</evidence>
<evidence type="ECO:0000313" key="2">
    <source>
        <dbReference type="Proteomes" id="UP000298061"/>
    </source>
</evidence>
<gene>
    <name evidence="1" type="ORF">EWM64_g10933</name>
</gene>
<proteinExistence type="predicted"/>
<dbReference type="AlphaFoldDB" id="A0A4Y9ZHW0"/>
<dbReference type="EMBL" id="SFCI01003336">
    <property type="protein sequence ID" value="TFY73079.1"/>
    <property type="molecule type" value="Genomic_DNA"/>
</dbReference>
<sequence>MVTHNDQSLEEITVHWQANPEFMLPEVKGTYGFFTIRNIKSWLFVTNSGPTMAHELSTVWWQWWNNRVIELFSIPG</sequence>
<dbReference type="Proteomes" id="UP000298061">
    <property type="component" value="Unassembled WGS sequence"/>
</dbReference>
<accession>A0A4Y9ZHW0</accession>
<name>A0A4Y9ZHW0_9AGAM</name>
<organism evidence="1 2">
    <name type="scientific">Hericium alpestre</name>
    <dbReference type="NCBI Taxonomy" id="135208"/>
    <lineage>
        <taxon>Eukaryota</taxon>
        <taxon>Fungi</taxon>
        <taxon>Dikarya</taxon>
        <taxon>Basidiomycota</taxon>
        <taxon>Agaricomycotina</taxon>
        <taxon>Agaricomycetes</taxon>
        <taxon>Russulales</taxon>
        <taxon>Hericiaceae</taxon>
        <taxon>Hericium</taxon>
    </lineage>
</organism>
<protein>
    <submittedName>
        <fullName evidence="1">Uncharacterized protein</fullName>
    </submittedName>
</protein>